<dbReference type="AlphaFoldDB" id="A0A0K8R9G4"/>
<evidence type="ECO:0000256" key="7">
    <source>
        <dbReference type="ARBA" id="ARBA00023157"/>
    </source>
</evidence>
<dbReference type="InterPro" id="IPR003115">
    <property type="entry name" value="ParB_N"/>
</dbReference>
<evidence type="ECO:0000259" key="9">
    <source>
        <dbReference type="SMART" id="SM00470"/>
    </source>
</evidence>
<evidence type="ECO:0000256" key="6">
    <source>
        <dbReference type="ARBA" id="ARBA00023002"/>
    </source>
</evidence>
<keyword evidence="7" id="KW-1015">Disulfide bond</keyword>
<name>A0A0K8R9G4_IXORI</name>
<reference evidence="10" key="1">
    <citation type="submission" date="2012-12" db="EMBL/GenBank/DDBJ databases">
        <title>Identification and characterization of a phenylalanine ammonia-lyase gene family in Isatis indigotica Fort.</title>
        <authorList>
            <person name="Liu Q."/>
            <person name="Chen J."/>
            <person name="Zhou X."/>
            <person name="Di P."/>
            <person name="Xiao Y."/>
            <person name="Xuan H."/>
            <person name="Zhang L."/>
            <person name="Chen W."/>
        </authorList>
    </citation>
    <scope>NUCLEOTIDE SEQUENCE</scope>
    <source>
        <tissue evidence="10">Salivary gland</tissue>
    </source>
</reference>
<accession>A0A0K8R9G4</accession>
<dbReference type="GO" id="GO:0005737">
    <property type="term" value="C:cytoplasm"/>
    <property type="evidence" value="ECO:0007669"/>
    <property type="project" value="TreeGrafter"/>
</dbReference>
<dbReference type="SMART" id="SM00470">
    <property type="entry name" value="ParB"/>
    <property type="match status" value="1"/>
</dbReference>
<keyword evidence="6" id="KW-0560">Oxidoreductase</keyword>
<keyword evidence="3" id="KW-0547">Nucleotide-binding</keyword>
<sequence length="160" mass="17094">MAEHEGMTEGVDASGKTVLYLDFNSFVTAAGPGNMQNVVIVNSGTGSSNSMSVHAANISKVHDVPLDDITRPLPVAHFDEDKVRGIVEVLQNPASKDQVPPIDLLWVKGSQGGNYYYSLGGNHRLEAHYRMGCTTIRAKLIQATPLALASYLGGSTPDLK</sequence>
<keyword evidence="5" id="KW-0049">Antioxidant</keyword>
<dbReference type="SUPFAM" id="SSF110849">
    <property type="entry name" value="ParB/Sulfiredoxin"/>
    <property type="match status" value="1"/>
</dbReference>
<dbReference type="PANTHER" id="PTHR21348:SF2">
    <property type="entry name" value="SULFIREDOXIN-1"/>
    <property type="match status" value="1"/>
</dbReference>
<dbReference type="InterPro" id="IPR016692">
    <property type="entry name" value="Sulfiredoxin"/>
</dbReference>
<dbReference type="EMBL" id="GADI01006028">
    <property type="protein sequence ID" value="JAA67780.1"/>
    <property type="molecule type" value="mRNA"/>
</dbReference>
<dbReference type="EC" id="1.8.98.2" evidence="2"/>
<keyword evidence="4" id="KW-0067">ATP-binding</keyword>
<dbReference type="Gene3D" id="3.90.1530.10">
    <property type="entry name" value="Conserved hypothetical protein from pyrococcus furiosus pfu- 392566-001, ParB domain"/>
    <property type="match status" value="1"/>
</dbReference>
<comment type="similarity">
    <text evidence="1">Belongs to the sulfiredoxin family.</text>
</comment>
<evidence type="ECO:0000256" key="2">
    <source>
        <dbReference type="ARBA" id="ARBA00013055"/>
    </source>
</evidence>
<feature type="domain" description="ParB-like N-terminal" evidence="9">
    <location>
        <begin position="62"/>
        <end position="158"/>
    </location>
</feature>
<dbReference type="GO" id="GO:0032542">
    <property type="term" value="F:sulfiredoxin activity"/>
    <property type="evidence" value="ECO:0007669"/>
    <property type="project" value="UniProtKB-EC"/>
</dbReference>
<evidence type="ECO:0000256" key="8">
    <source>
        <dbReference type="ARBA" id="ARBA00047514"/>
    </source>
</evidence>
<evidence type="ECO:0000256" key="3">
    <source>
        <dbReference type="ARBA" id="ARBA00022741"/>
    </source>
</evidence>
<proteinExistence type="evidence at transcript level"/>
<protein>
    <recommendedName>
        <fullName evidence="2">sulfiredoxin</fullName>
        <ecNumber evidence="2">1.8.98.2</ecNumber>
    </recommendedName>
</protein>
<organism evidence="10">
    <name type="scientific">Ixodes ricinus</name>
    <name type="common">Common tick</name>
    <name type="synonym">Acarus ricinus</name>
    <dbReference type="NCBI Taxonomy" id="34613"/>
    <lineage>
        <taxon>Eukaryota</taxon>
        <taxon>Metazoa</taxon>
        <taxon>Ecdysozoa</taxon>
        <taxon>Arthropoda</taxon>
        <taxon>Chelicerata</taxon>
        <taxon>Arachnida</taxon>
        <taxon>Acari</taxon>
        <taxon>Parasitiformes</taxon>
        <taxon>Ixodida</taxon>
        <taxon>Ixodoidea</taxon>
        <taxon>Ixodidae</taxon>
        <taxon>Ixodinae</taxon>
        <taxon>Ixodes</taxon>
    </lineage>
</organism>
<dbReference type="CDD" id="cd16395">
    <property type="entry name" value="Srx"/>
    <property type="match status" value="1"/>
</dbReference>
<dbReference type="GO" id="GO:0005524">
    <property type="term" value="F:ATP binding"/>
    <property type="evidence" value="ECO:0007669"/>
    <property type="project" value="UniProtKB-KW"/>
</dbReference>
<evidence type="ECO:0000313" key="10">
    <source>
        <dbReference type="EMBL" id="JAA67780.1"/>
    </source>
</evidence>
<dbReference type="PANTHER" id="PTHR21348">
    <property type="match status" value="1"/>
</dbReference>
<dbReference type="InterPro" id="IPR036086">
    <property type="entry name" value="ParB/Sulfiredoxin_sf"/>
</dbReference>
<evidence type="ECO:0000256" key="4">
    <source>
        <dbReference type="ARBA" id="ARBA00022840"/>
    </source>
</evidence>
<evidence type="ECO:0000256" key="1">
    <source>
        <dbReference type="ARBA" id="ARBA00009609"/>
    </source>
</evidence>
<dbReference type="GO" id="GO:0034599">
    <property type="term" value="P:cellular response to oxidative stress"/>
    <property type="evidence" value="ECO:0007669"/>
    <property type="project" value="TreeGrafter"/>
</dbReference>
<evidence type="ECO:0000256" key="5">
    <source>
        <dbReference type="ARBA" id="ARBA00022862"/>
    </source>
</evidence>
<comment type="catalytic activity">
    <reaction evidence="8">
        <text>S-hydroxy-S-oxy-L-cysteinyl-[peroxiredoxin] + [protein]-dithiol + ATP = S-hydroxy-L-cysteinyl-[peroxiredoxin] + [protein]-disulfide + ADP + phosphate</text>
        <dbReference type="Rhea" id="RHEA:17545"/>
        <dbReference type="Rhea" id="RHEA-COMP:10593"/>
        <dbReference type="Rhea" id="RHEA-COMP:10594"/>
        <dbReference type="Rhea" id="RHEA-COMP:13681"/>
        <dbReference type="Rhea" id="RHEA-COMP:17976"/>
        <dbReference type="ChEBI" id="CHEBI:29950"/>
        <dbReference type="ChEBI" id="CHEBI:30616"/>
        <dbReference type="ChEBI" id="CHEBI:43474"/>
        <dbReference type="ChEBI" id="CHEBI:50058"/>
        <dbReference type="ChEBI" id="CHEBI:61973"/>
        <dbReference type="ChEBI" id="CHEBI:61974"/>
        <dbReference type="ChEBI" id="CHEBI:456216"/>
        <dbReference type="EC" id="1.8.98.2"/>
    </reaction>
</comment>
<dbReference type="Pfam" id="PF02195">
    <property type="entry name" value="ParB_N"/>
    <property type="match status" value="1"/>
</dbReference>